<reference evidence="3" key="1">
    <citation type="submission" date="2022-11" db="UniProtKB">
        <authorList>
            <consortium name="WormBaseParasite"/>
        </authorList>
    </citation>
    <scope>IDENTIFICATION</scope>
</reference>
<dbReference type="CDD" id="cd06121">
    <property type="entry name" value="cupin_YML079wp"/>
    <property type="match status" value="1"/>
</dbReference>
<dbReference type="InterPro" id="IPR039935">
    <property type="entry name" value="YML079W-like"/>
</dbReference>
<evidence type="ECO:0000313" key="3">
    <source>
        <dbReference type="WBParaSite" id="PSAMB.scaffold5019size12868.g25717.t1"/>
    </source>
</evidence>
<dbReference type="InterPro" id="IPR011051">
    <property type="entry name" value="RmlC_Cupin_sf"/>
</dbReference>
<dbReference type="InterPro" id="IPR014710">
    <property type="entry name" value="RmlC-like_jellyroll"/>
</dbReference>
<dbReference type="Pfam" id="PF06172">
    <property type="entry name" value="Cupin_5"/>
    <property type="match status" value="1"/>
</dbReference>
<feature type="domain" description="DUF985" evidence="1">
    <location>
        <begin position="9"/>
        <end position="137"/>
    </location>
</feature>
<evidence type="ECO:0000259" key="1">
    <source>
        <dbReference type="Pfam" id="PF06172"/>
    </source>
</evidence>
<dbReference type="Gene3D" id="2.60.120.10">
    <property type="entry name" value="Jelly Rolls"/>
    <property type="match status" value="1"/>
</dbReference>
<accession>A0A914WRW7</accession>
<dbReference type="InterPro" id="IPR009327">
    <property type="entry name" value="Cupin_DUF985"/>
</dbReference>
<name>A0A914WRW7_9BILA</name>
<dbReference type="Proteomes" id="UP000887566">
    <property type="component" value="Unplaced"/>
</dbReference>
<proteinExistence type="predicted"/>
<sequence length="146" mass="16408">MASTLDPAAIIKTFRMKPNPEGGWYAESYRDDSYKESRGRSSAIYFLLTKDNSSRWHRLKDSVEIWHFYAGSPVLLQMNPDGGDVVKKRLGPNLPTGERPQVAVPAGWWQTAESLGDWTLVGCTVTPGFDPEQFELAEIERMITDG</sequence>
<dbReference type="AlphaFoldDB" id="A0A914WRW7"/>
<protein>
    <submittedName>
        <fullName evidence="3">DUF985 domain-containing protein</fullName>
    </submittedName>
</protein>
<keyword evidence="2" id="KW-1185">Reference proteome</keyword>
<organism evidence="2 3">
    <name type="scientific">Plectus sambesii</name>
    <dbReference type="NCBI Taxonomy" id="2011161"/>
    <lineage>
        <taxon>Eukaryota</taxon>
        <taxon>Metazoa</taxon>
        <taxon>Ecdysozoa</taxon>
        <taxon>Nematoda</taxon>
        <taxon>Chromadorea</taxon>
        <taxon>Plectida</taxon>
        <taxon>Plectina</taxon>
        <taxon>Plectoidea</taxon>
        <taxon>Plectidae</taxon>
        <taxon>Plectus</taxon>
    </lineage>
</organism>
<dbReference type="SUPFAM" id="SSF51182">
    <property type="entry name" value="RmlC-like cupins"/>
    <property type="match status" value="1"/>
</dbReference>
<dbReference type="PANTHER" id="PTHR33387">
    <property type="entry name" value="RMLC-LIKE JELLY ROLL FOLD PROTEIN"/>
    <property type="match status" value="1"/>
</dbReference>
<dbReference type="WBParaSite" id="PSAMB.scaffold5019size12868.g25717.t1">
    <property type="protein sequence ID" value="PSAMB.scaffold5019size12868.g25717.t1"/>
    <property type="gene ID" value="PSAMB.scaffold5019size12868.g25717"/>
</dbReference>
<dbReference type="PANTHER" id="PTHR33387:SF3">
    <property type="entry name" value="DUF985 DOMAIN-CONTAINING PROTEIN"/>
    <property type="match status" value="1"/>
</dbReference>
<evidence type="ECO:0000313" key="2">
    <source>
        <dbReference type="Proteomes" id="UP000887566"/>
    </source>
</evidence>